<feature type="transmembrane region" description="Helical" evidence="8">
    <location>
        <begin position="75"/>
        <end position="96"/>
    </location>
</feature>
<keyword evidence="5 8" id="KW-1133">Transmembrane helix</keyword>
<dbReference type="AlphaFoldDB" id="A0A1B1YFA4"/>
<evidence type="ECO:0000313" key="10">
    <source>
        <dbReference type="EMBL" id="ANW99444.1"/>
    </source>
</evidence>
<keyword evidence="4 8" id="KW-0812">Transmembrane</keyword>
<sequence length="148" mass="16027">MRVFLSFFATLCHAISLNTDRKNLIWAGLSGTIGMLINDRLMAMFPNAALMAVFLGTAAVSVYSELMARVRKTPATIFLIPGIIPLVPGVDAYRTIQLIAEKDYTAATSYGVAAIAKACLIAFGIMTVSAVFRKINRAKRTRKEPSGP</sequence>
<feature type="transmembrane region" description="Helical" evidence="8">
    <location>
        <begin position="40"/>
        <end position="63"/>
    </location>
</feature>
<dbReference type="GO" id="GO:0015744">
    <property type="term" value="P:succinate transport"/>
    <property type="evidence" value="ECO:0007669"/>
    <property type="project" value="TreeGrafter"/>
</dbReference>
<protein>
    <recommendedName>
        <fullName evidence="9">Threonine/Serine exporter ThrE domain-containing protein</fullName>
    </recommendedName>
</protein>
<evidence type="ECO:0000256" key="6">
    <source>
        <dbReference type="ARBA" id="ARBA00023136"/>
    </source>
</evidence>
<evidence type="ECO:0000256" key="3">
    <source>
        <dbReference type="ARBA" id="ARBA00022519"/>
    </source>
</evidence>
<name>A0A1B1YFA4_THEST</name>
<comment type="subcellular location">
    <subcellularLocation>
        <location evidence="1">Cell membrane</location>
        <topology evidence="1">Multi-pass membrane protein</topology>
    </subcellularLocation>
</comment>
<dbReference type="PANTHER" id="PTHR34390:SF1">
    <property type="entry name" value="SUCCINATE TRANSPORTER SUBUNIT YJJB-RELATED"/>
    <property type="match status" value="1"/>
</dbReference>
<reference evidence="10 11" key="1">
    <citation type="submission" date="2016-02" db="EMBL/GenBank/DDBJ databases">
        <title>Comparison of Clostridium stercorarium subspecies using comparative genomics and transcriptomics.</title>
        <authorList>
            <person name="Schellenberg J."/>
            <person name="Thallinger G."/>
            <person name="Levin D.B."/>
            <person name="Zhang X."/>
            <person name="Alvare G."/>
            <person name="Fristensky B."/>
            <person name="Sparling R."/>
        </authorList>
    </citation>
    <scope>NUCLEOTIDE SEQUENCE [LARGE SCALE GENOMIC DNA]</scope>
    <source>
        <strain evidence="10 11">DSM 2910</strain>
    </source>
</reference>
<gene>
    <name evidence="10" type="ORF">CSTERTH_10600</name>
</gene>
<comment type="similarity">
    <text evidence="7">Belongs to the ThrE exporter (TC 2.A.79) family.</text>
</comment>
<dbReference type="EMBL" id="CP014672">
    <property type="protein sequence ID" value="ANW99444.1"/>
    <property type="molecule type" value="Genomic_DNA"/>
</dbReference>
<dbReference type="InterPro" id="IPR024528">
    <property type="entry name" value="ThrE_2"/>
</dbReference>
<evidence type="ECO:0000256" key="7">
    <source>
        <dbReference type="ARBA" id="ARBA00034125"/>
    </source>
</evidence>
<evidence type="ECO:0000256" key="1">
    <source>
        <dbReference type="ARBA" id="ARBA00004651"/>
    </source>
</evidence>
<keyword evidence="3" id="KW-0997">Cell inner membrane</keyword>
<dbReference type="Proteomes" id="UP000092971">
    <property type="component" value="Chromosome"/>
</dbReference>
<evidence type="ECO:0000259" key="9">
    <source>
        <dbReference type="Pfam" id="PF12821"/>
    </source>
</evidence>
<evidence type="ECO:0000313" key="11">
    <source>
        <dbReference type="Proteomes" id="UP000092971"/>
    </source>
</evidence>
<evidence type="ECO:0000256" key="8">
    <source>
        <dbReference type="SAM" id="Phobius"/>
    </source>
</evidence>
<dbReference type="RefSeq" id="WP_015359842.1">
    <property type="nucleotide sequence ID" value="NZ_CP014672.1"/>
</dbReference>
<keyword evidence="6 8" id="KW-0472">Membrane</keyword>
<keyword evidence="2" id="KW-1003">Cell membrane</keyword>
<feature type="domain" description="Threonine/Serine exporter ThrE" evidence="9">
    <location>
        <begin position="3"/>
        <end position="130"/>
    </location>
</feature>
<evidence type="ECO:0000256" key="2">
    <source>
        <dbReference type="ARBA" id="ARBA00022475"/>
    </source>
</evidence>
<proteinExistence type="inferred from homology"/>
<dbReference type="GO" id="GO:0005886">
    <property type="term" value="C:plasma membrane"/>
    <property type="evidence" value="ECO:0007669"/>
    <property type="project" value="UniProtKB-SubCell"/>
</dbReference>
<dbReference type="PANTHER" id="PTHR34390">
    <property type="entry name" value="UPF0442 PROTEIN YJJB-RELATED"/>
    <property type="match status" value="1"/>
</dbReference>
<accession>A0A1B1YFA4</accession>
<dbReference type="Pfam" id="PF12821">
    <property type="entry name" value="ThrE_2"/>
    <property type="match status" value="1"/>
</dbReference>
<evidence type="ECO:0000256" key="4">
    <source>
        <dbReference type="ARBA" id="ARBA00022692"/>
    </source>
</evidence>
<dbReference type="InterPro" id="IPR050539">
    <property type="entry name" value="ThrE_Dicarb/AminoAcid_Exp"/>
</dbReference>
<feature type="transmembrane region" description="Helical" evidence="8">
    <location>
        <begin position="108"/>
        <end position="132"/>
    </location>
</feature>
<organism evidence="10 11">
    <name type="scientific">Thermoclostridium stercorarium subsp. thermolacticum DSM 2910</name>
    <dbReference type="NCBI Taxonomy" id="1121336"/>
    <lineage>
        <taxon>Bacteria</taxon>
        <taxon>Bacillati</taxon>
        <taxon>Bacillota</taxon>
        <taxon>Clostridia</taxon>
        <taxon>Eubacteriales</taxon>
        <taxon>Oscillospiraceae</taxon>
        <taxon>Thermoclostridium</taxon>
    </lineage>
</organism>
<dbReference type="OrthoDB" id="9810047at2"/>
<evidence type="ECO:0000256" key="5">
    <source>
        <dbReference type="ARBA" id="ARBA00022989"/>
    </source>
</evidence>